<organism evidence="1 2">
    <name type="scientific">Colletotrichum zoysiae</name>
    <dbReference type="NCBI Taxonomy" id="1216348"/>
    <lineage>
        <taxon>Eukaryota</taxon>
        <taxon>Fungi</taxon>
        <taxon>Dikarya</taxon>
        <taxon>Ascomycota</taxon>
        <taxon>Pezizomycotina</taxon>
        <taxon>Sordariomycetes</taxon>
        <taxon>Hypocreomycetidae</taxon>
        <taxon>Glomerellales</taxon>
        <taxon>Glomerellaceae</taxon>
        <taxon>Colletotrichum</taxon>
        <taxon>Colletotrichum graminicola species complex</taxon>
    </lineage>
</organism>
<proteinExistence type="predicted"/>
<reference evidence="1" key="1">
    <citation type="submission" date="2021-06" db="EMBL/GenBank/DDBJ databases">
        <title>Comparative genomics, transcriptomics and evolutionary studies reveal genomic signatures of adaptation to plant cell wall in hemibiotrophic fungi.</title>
        <authorList>
            <consortium name="DOE Joint Genome Institute"/>
            <person name="Baroncelli R."/>
            <person name="Diaz J.F."/>
            <person name="Benocci T."/>
            <person name="Peng M."/>
            <person name="Battaglia E."/>
            <person name="Haridas S."/>
            <person name="Andreopoulos W."/>
            <person name="Labutti K."/>
            <person name="Pangilinan J."/>
            <person name="Floch G.L."/>
            <person name="Makela M.R."/>
            <person name="Henrissat B."/>
            <person name="Grigoriev I.V."/>
            <person name="Crouch J.A."/>
            <person name="De Vries R.P."/>
            <person name="Sukno S.A."/>
            <person name="Thon M.R."/>
        </authorList>
    </citation>
    <scope>NUCLEOTIDE SEQUENCE</scope>
    <source>
        <strain evidence="1">MAFF235873</strain>
    </source>
</reference>
<comment type="caution">
    <text evidence="1">The sequence shown here is derived from an EMBL/GenBank/DDBJ whole genome shotgun (WGS) entry which is preliminary data.</text>
</comment>
<protein>
    <recommendedName>
        <fullName evidence="3">Zinc-ribbon domain-containing protein</fullName>
    </recommendedName>
</protein>
<gene>
    <name evidence="1" type="ORF">LX32DRAFT_645857</name>
</gene>
<keyword evidence="2" id="KW-1185">Reference proteome</keyword>
<sequence length="112" mass="11636">MQPLTNAHTSACPKCGAATAATSKTCSACGAPFHLNLVFVLGSLSASLSLSLSLSHAQLPHPSSSLTEYANETFPPPIELPCLNVLTVSRLGGQHHVTCIPERSGLEGVKTR</sequence>
<evidence type="ECO:0000313" key="2">
    <source>
        <dbReference type="Proteomes" id="UP001232148"/>
    </source>
</evidence>
<accession>A0AAD9H5U7</accession>
<evidence type="ECO:0008006" key="3">
    <source>
        <dbReference type="Google" id="ProtNLM"/>
    </source>
</evidence>
<dbReference type="Proteomes" id="UP001232148">
    <property type="component" value="Unassembled WGS sequence"/>
</dbReference>
<evidence type="ECO:0000313" key="1">
    <source>
        <dbReference type="EMBL" id="KAK2022039.1"/>
    </source>
</evidence>
<dbReference type="EMBL" id="MU843064">
    <property type="protein sequence ID" value="KAK2022039.1"/>
    <property type="molecule type" value="Genomic_DNA"/>
</dbReference>
<name>A0AAD9H5U7_9PEZI</name>
<dbReference type="AlphaFoldDB" id="A0AAD9H5U7"/>